<dbReference type="Pfam" id="PF00577">
    <property type="entry name" value="Usher"/>
    <property type="match status" value="1"/>
</dbReference>
<evidence type="ECO:0000313" key="1">
    <source>
        <dbReference type="EMBL" id="AQS41895.1"/>
    </source>
</evidence>
<sequence length="834" mass="91540">MPVYAEQADAEEEVYTSIPSLDYSRAAAGPNRTGSMFNAGRPGVLAYLGTFVNDSENEMIAEFYLKNDGPDAPCFLISPKELREIGLVGTAAALNADGYIDIARLPNVTFAYDEEAQTIRFFTADNSALVPNIISMSAGQRYFSNGRFVMDEEDGDNLPRTDTGGLVNYTLYADSGSRHFSNMWGLPGLASQFEGRLFSKYGTITSNEIVRFAEGAYRDSVRLDTNYNYWDEKRLTSITAGDFINRGLNWTRPVRMGGFQWRRNFAIRSDLVTMPLPSFSGSAAVPSSMDVYINNLRRSSTEVPVGPWRINDVPVVTGANEARVVVKDALGRETVTEVPFYASLDMLAKGLSDFSVEGGFLRYNFGTRSHDYSHDFAASGTVRYGLADHLTVEGHGEYTRDFYNGGAGAVFNLGALGVASVSGAGSTWRGKSGTQAAVAVEMERWGMRFYARSERTFGRYYDLASATTRRSNFRAFRPPPYGDDDWEYRYENNRPIKSLDQVSLGVPLQFDPTTLNISYTAGDYYGGYKTQFVSFSASRSFGRRIYGYASAYKDLKEDRHYGVYAGLSVTFNNNVQASGNVLHDRHGTSYQTEISRYDTQEIGSAGWRLRAVEGAREEHSAYGSYRARMARLAGSVEQVRNYSRVTAEVEGAIVVAGGGIFGSNRIEDSFAIVDVGAPNVPVLRENRPYGKTGRSGRLIVPDLPSYQPAKISIDAEHMPLNAFATEVDKRVTPAYRGGVVTRFTVEDTGRNALLTVVDASGAPLELGSLVEDEKGSQLATIGYDGQAFLPLAGYTLPAQFMVKRAYGGLCRLVLPRNIALGGLSGATQIHCTDL</sequence>
<dbReference type="AlphaFoldDB" id="A0A1U9JVJ5"/>
<dbReference type="STRING" id="1902579.BHV28_12090"/>
<reference evidence="1 2" key="2">
    <citation type="journal article" date="2016" name="Sci. Rep.">
        <title>The genome of Rhizobiales bacteria in predatory ants reveals urease gene functions but no genes for nitrogen fixation.</title>
        <authorList>
            <person name="Neuvonen M.M."/>
            <person name="Tamarit D."/>
            <person name="Naslund K."/>
            <person name="Liebig J."/>
            <person name="Feldhaar H."/>
            <person name="Moran N.A."/>
            <person name="Guy L."/>
            <person name="Andersson S.G."/>
        </authorList>
    </citation>
    <scope>NUCLEOTIDE SEQUENCE [LARGE SCALE GENOMIC DNA]</scope>
    <source>
        <strain evidence="1 2">Hsal</strain>
    </source>
</reference>
<dbReference type="Proteomes" id="UP000188912">
    <property type="component" value="Chromosome"/>
</dbReference>
<dbReference type="GO" id="GO:0015473">
    <property type="term" value="F:fimbrial usher porin activity"/>
    <property type="evidence" value="ECO:0007669"/>
    <property type="project" value="InterPro"/>
</dbReference>
<dbReference type="Gene3D" id="2.60.40.2610">
    <property type="entry name" value="Outer membrane usher protein FimD, plug domain"/>
    <property type="match status" value="1"/>
</dbReference>
<dbReference type="PANTHER" id="PTHR30451">
    <property type="entry name" value="OUTER MEMBRANE USHER PROTEIN"/>
    <property type="match status" value="1"/>
</dbReference>
<dbReference type="InterPro" id="IPR000015">
    <property type="entry name" value="Fimb_usher"/>
</dbReference>
<dbReference type="Gene3D" id="2.60.40.3110">
    <property type="match status" value="1"/>
</dbReference>
<dbReference type="GO" id="GO:0009279">
    <property type="term" value="C:cell outer membrane"/>
    <property type="evidence" value="ECO:0007669"/>
    <property type="project" value="TreeGrafter"/>
</dbReference>
<dbReference type="KEGG" id="thd:BHV28_12090"/>
<organism evidence="1 2">
    <name type="scientific">Candidatus Tokpelaia hoelldobleri</name>
    <dbReference type="NCBI Taxonomy" id="1902579"/>
    <lineage>
        <taxon>Bacteria</taxon>
        <taxon>Pseudomonadati</taxon>
        <taxon>Pseudomonadota</taxon>
        <taxon>Alphaproteobacteria</taxon>
        <taxon>Hyphomicrobiales</taxon>
        <taxon>Candidatus Tokpelaia</taxon>
    </lineage>
</organism>
<proteinExistence type="predicted"/>
<name>A0A1U9JVJ5_9HYPH</name>
<dbReference type="EMBL" id="CP017315">
    <property type="protein sequence ID" value="AQS41895.1"/>
    <property type="molecule type" value="Genomic_DNA"/>
</dbReference>
<dbReference type="PANTHER" id="PTHR30451:SF5">
    <property type="entry name" value="SLR0019 PROTEIN"/>
    <property type="match status" value="1"/>
</dbReference>
<gene>
    <name evidence="1" type="primary">csuD</name>
    <name evidence="1" type="ORF">BHV28_12090</name>
</gene>
<dbReference type="GO" id="GO:0009297">
    <property type="term" value="P:pilus assembly"/>
    <property type="evidence" value="ECO:0007669"/>
    <property type="project" value="InterPro"/>
</dbReference>
<dbReference type="InterPro" id="IPR042186">
    <property type="entry name" value="FimD_plug_dom"/>
</dbReference>
<keyword evidence="2" id="KW-1185">Reference proteome</keyword>
<accession>A0A1U9JVJ5</accession>
<evidence type="ECO:0000313" key="2">
    <source>
        <dbReference type="Proteomes" id="UP000188912"/>
    </source>
</evidence>
<reference evidence="1 2" key="1">
    <citation type="journal article" date="2010" name="Science">
        <title>Genomic comparison of the ants Camponotus floridanus and Harpegnathos saltator.</title>
        <authorList>
            <person name="Bonasio R."/>
            <person name="Zhang G."/>
            <person name="Ye C."/>
            <person name="Mutti N.S."/>
            <person name="Fang X."/>
            <person name="Qin N."/>
            <person name="Donahue G."/>
            <person name="Yang P."/>
            <person name="Li Q."/>
            <person name="Li C."/>
            <person name="Zhang P."/>
            <person name="Huang Z."/>
            <person name="Berger S.L."/>
            <person name="Reinberg D."/>
            <person name="Wang J."/>
            <person name="Liebig J."/>
        </authorList>
    </citation>
    <scope>NUCLEOTIDE SEQUENCE [LARGE SCALE GENOMIC DNA]</scope>
    <source>
        <strain evidence="1 2">Hsal</strain>
    </source>
</reference>
<protein>
    <submittedName>
        <fullName evidence="1">Outer membrane usher protein YehB</fullName>
    </submittedName>
</protein>